<protein>
    <submittedName>
        <fullName evidence="6">GFA family protein</fullName>
    </submittedName>
</protein>
<dbReference type="RefSeq" id="WP_381513763.1">
    <property type="nucleotide sequence ID" value="NZ_JBHUEL010000008.1"/>
</dbReference>
<dbReference type="Gene3D" id="3.90.1590.10">
    <property type="entry name" value="glutathione-dependent formaldehyde- activating enzyme (gfa)"/>
    <property type="match status" value="1"/>
</dbReference>
<dbReference type="SUPFAM" id="SSF51316">
    <property type="entry name" value="Mss4-like"/>
    <property type="match status" value="1"/>
</dbReference>
<evidence type="ECO:0000259" key="5">
    <source>
        <dbReference type="PROSITE" id="PS51891"/>
    </source>
</evidence>
<dbReference type="InterPro" id="IPR006913">
    <property type="entry name" value="CENP-V/GFA"/>
</dbReference>
<keyword evidence="7" id="KW-1185">Reference proteome</keyword>
<evidence type="ECO:0000256" key="4">
    <source>
        <dbReference type="ARBA" id="ARBA00023239"/>
    </source>
</evidence>
<dbReference type="EMBL" id="JBHUEL010000008">
    <property type="protein sequence ID" value="MFD1766976.1"/>
    <property type="molecule type" value="Genomic_DNA"/>
</dbReference>
<dbReference type="PROSITE" id="PS51891">
    <property type="entry name" value="CENP_V_GFA"/>
    <property type="match status" value="1"/>
</dbReference>
<accession>A0ABW4MFP8</accession>
<proteinExistence type="inferred from homology"/>
<dbReference type="PANTHER" id="PTHR33337:SF40">
    <property type="entry name" value="CENP-V_GFA DOMAIN-CONTAINING PROTEIN-RELATED"/>
    <property type="match status" value="1"/>
</dbReference>
<evidence type="ECO:0000313" key="6">
    <source>
        <dbReference type="EMBL" id="MFD1766976.1"/>
    </source>
</evidence>
<keyword evidence="3" id="KW-0862">Zinc</keyword>
<evidence type="ECO:0000256" key="2">
    <source>
        <dbReference type="ARBA" id="ARBA00022723"/>
    </source>
</evidence>
<organism evidence="6 7">
    <name type="scientific">Sphingorhabdus buctiana</name>
    <dbReference type="NCBI Taxonomy" id="1508805"/>
    <lineage>
        <taxon>Bacteria</taxon>
        <taxon>Pseudomonadati</taxon>
        <taxon>Pseudomonadota</taxon>
        <taxon>Alphaproteobacteria</taxon>
        <taxon>Sphingomonadales</taxon>
        <taxon>Sphingomonadaceae</taxon>
        <taxon>Sphingorhabdus</taxon>
    </lineage>
</organism>
<comment type="similarity">
    <text evidence="1">Belongs to the Gfa family.</text>
</comment>
<gene>
    <name evidence="6" type="ORF">ACFSAG_08980</name>
</gene>
<reference evidence="7" key="1">
    <citation type="journal article" date="2019" name="Int. J. Syst. Evol. Microbiol.">
        <title>The Global Catalogue of Microorganisms (GCM) 10K type strain sequencing project: providing services to taxonomists for standard genome sequencing and annotation.</title>
        <authorList>
            <consortium name="The Broad Institute Genomics Platform"/>
            <consortium name="The Broad Institute Genome Sequencing Center for Infectious Disease"/>
            <person name="Wu L."/>
            <person name="Ma J."/>
        </authorList>
    </citation>
    <scope>NUCLEOTIDE SEQUENCE [LARGE SCALE GENOMIC DNA]</scope>
    <source>
        <strain evidence="7">CGMCC 1.12449</strain>
    </source>
</reference>
<evidence type="ECO:0000313" key="7">
    <source>
        <dbReference type="Proteomes" id="UP001597215"/>
    </source>
</evidence>
<keyword evidence="2" id="KW-0479">Metal-binding</keyword>
<keyword evidence="4" id="KW-0456">Lyase</keyword>
<sequence length="132" mass="14272">MTYQGGCQCGAVRYEVSGEPQHVALCHCNDCRKSSGAPMVAWAAVTDAQFKLVQGEPVTFNSSGSAMRSFCPKCGSGLYYRNAEFLPGIVDIQSATLDDPNALPPSAHIQVAERLGWMETAHSLPSFDRFPE</sequence>
<dbReference type="Proteomes" id="UP001597215">
    <property type="component" value="Unassembled WGS sequence"/>
</dbReference>
<dbReference type="PANTHER" id="PTHR33337">
    <property type="entry name" value="GFA DOMAIN-CONTAINING PROTEIN"/>
    <property type="match status" value="1"/>
</dbReference>
<dbReference type="InterPro" id="IPR011057">
    <property type="entry name" value="Mss4-like_sf"/>
</dbReference>
<evidence type="ECO:0000256" key="3">
    <source>
        <dbReference type="ARBA" id="ARBA00022833"/>
    </source>
</evidence>
<comment type="caution">
    <text evidence="6">The sequence shown here is derived from an EMBL/GenBank/DDBJ whole genome shotgun (WGS) entry which is preliminary data.</text>
</comment>
<dbReference type="Pfam" id="PF04828">
    <property type="entry name" value="GFA"/>
    <property type="match status" value="1"/>
</dbReference>
<evidence type="ECO:0000256" key="1">
    <source>
        <dbReference type="ARBA" id="ARBA00005495"/>
    </source>
</evidence>
<name>A0ABW4MFP8_9SPHN</name>
<feature type="domain" description="CENP-V/GFA" evidence="5">
    <location>
        <begin position="3"/>
        <end position="128"/>
    </location>
</feature>